<dbReference type="SUPFAM" id="SSF51905">
    <property type="entry name" value="FAD/NAD(P)-binding domain"/>
    <property type="match status" value="1"/>
</dbReference>
<dbReference type="InterPro" id="IPR036188">
    <property type="entry name" value="FAD/NAD-bd_sf"/>
</dbReference>
<dbReference type="Gene3D" id="3.50.50.60">
    <property type="entry name" value="FAD/NAD(P)-binding domain"/>
    <property type="match status" value="1"/>
</dbReference>
<dbReference type="EMBL" id="JAFLCK010000019">
    <property type="protein sequence ID" value="MBN8661325.1"/>
    <property type="molecule type" value="Genomic_DNA"/>
</dbReference>
<protein>
    <submittedName>
        <fullName evidence="1">FAD-dependent oxidoreductase</fullName>
    </submittedName>
</protein>
<dbReference type="PROSITE" id="PS51257">
    <property type="entry name" value="PROKAR_LIPOPROTEIN"/>
    <property type="match status" value="1"/>
</dbReference>
<dbReference type="AlphaFoldDB" id="A0A8J7TN07"/>
<sequence length="561" mass="62641">MSNTDKLSRKLFLKSLGRFVLSGTIGGAVSGCLTACNRLGRTNLNSSTYSTNFPVKMLGPSMAVGHRLRDMLGRLNPAFAAEVKADFRKVVIVGGGIAGLSTGWWLQRHGFNDFTLLELESDCGGNSRSGKNKVSAYPWGAHYVPLPNLESHYVRLFFEELGIIEGDSSVAAPRYNELHLCHDPQERLFKDGQFQDGLVPRRGLKPEDSLEIRRFFELVHELRDAVGADGRPAFAIPVDLSSQEPRFRELDKITFAQWLEQRSFHSKPLLWYIDYCCRDDYGALSANISAWAGLHYFAGRRGRAANAETNSVVTFPSGNGYLAQSLKEKIKAHIIESAPVLRILPGQKLSRVIYEQDGKTKALQAETVIFAAPRFLAPYIVADYRLEKKPEYAPWLVANLTLSGVPGSRGTPLAWDNVSYYGDSLGYVVANHQEITTRRSSIVITYYRPLARMPAAQARRFLQAQGETFWRDEIVKDLEIMHPGIGALITSMELWPWGHGMVSPSQGYMWTDRQKLERRFKSVVFAHSDMSGISNFEEAQYQGIMAAESIISAGTALKEST</sequence>
<proteinExistence type="predicted"/>
<dbReference type="InterPro" id="IPR050464">
    <property type="entry name" value="Zeta_carotene_desat/Oxidored"/>
</dbReference>
<dbReference type="GO" id="GO:0016491">
    <property type="term" value="F:oxidoreductase activity"/>
    <property type="evidence" value="ECO:0007669"/>
    <property type="project" value="TreeGrafter"/>
</dbReference>
<organism evidence="1 2">
    <name type="scientific">Candidatus Obscuribacter phosphatis</name>
    <dbReference type="NCBI Taxonomy" id="1906157"/>
    <lineage>
        <taxon>Bacteria</taxon>
        <taxon>Bacillati</taxon>
        <taxon>Candidatus Melainabacteria</taxon>
        <taxon>Candidatus Obscuribacterales</taxon>
        <taxon>Candidatus Obscuribacteraceae</taxon>
        <taxon>Candidatus Obscuribacter</taxon>
    </lineage>
</organism>
<evidence type="ECO:0000313" key="2">
    <source>
        <dbReference type="Proteomes" id="UP000664277"/>
    </source>
</evidence>
<reference evidence="1" key="1">
    <citation type="submission" date="2021-02" db="EMBL/GenBank/DDBJ databases">
        <title>Genome-Resolved Metagenomics of a Microbial Community Performing Photosynthetic Biological Nutrient Removal.</title>
        <authorList>
            <person name="Mcdaniel E.A."/>
        </authorList>
    </citation>
    <scope>NUCLEOTIDE SEQUENCE</scope>
    <source>
        <strain evidence="1">UWPOB_OBS1</strain>
    </source>
</reference>
<dbReference type="PANTHER" id="PTHR42923:SF39">
    <property type="entry name" value="AMINO OXIDASE"/>
    <property type="match status" value="1"/>
</dbReference>
<name>A0A8J7TN07_9BACT</name>
<comment type="caution">
    <text evidence="1">The sequence shown here is derived from an EMBL/GenBank/DDBJ whole genome shotgun (WGS) entry which is preliminary data.</text>
</comment>
<accession>A0A8J7TN07</accession>
<evidence type="ECO:0000313" key="1">
    <source>
        <dbReference type="EMBL" id="MBN8661325.1"/>
    </source>
</evidence>
<dbReference type="PANTHER" id="PTHR42923">
    <property type="entry name" value="PROTOPORPHYRINOGEN OXIDASE"/>
    <property type="match status" value="1"/>
</dbReference>
<gene>
    <name evidence="1" type="ORF">J0M35_13235</name>
</gene>
<dbReference type="Pfam" id="PF13450">
    <property type="entry name" value="NAD_binding_8"/>
    <property type="match status" value="1"/>
</dbReference>
<dbReference type="Proteomes" id="UP000664277">
    <property type="component" value="Unassembled WGS sequence"/>
</dbReference>